<feature type="compositionally biased region" description="Basic and acidic residues" evidence="6">
    <location>
        <begin position="534"/>
        <end position="543"/>
    </location>
</feature>
<evidence type="ECO:0000256" key="5">
    <source>
        <dbReference type="ARBA" id="ARBA00023136"/>
    </source>
</evidence>
<reference evidence="9" key="3">
    <citation type="submission" date="2023-11" db="EMBL/GenBank/DDBJ databases">
        <authorList>
            <person name="Beijen E."/>
            <person name="Ohm R.A."/>
        </authorList>
    </citation>
    <scope>NUCLEOTIDE SEQUENCE</scope>
    <source>
        <strain evidence="9">CBS 150709</strain>
    </source>
</reference>
<feature type="transmembrane region" description="Helical" evidence="7">
    <location>
        <begin position="393"/>
        <end position="413"/>
    </location>
</feature>
<keyword evidence="12" id="KW-1185">Reference proteome</keyword>
<dbReference type="Gene3D" id="3.40.50.1820">
    <property type="entry name" value="alpha/beta hydrolase"/>
    <property type="match status" value="1"/>
</dbReference>
<keyword evidence="5 7" id="KW-0472">Membrane</keyword>
<dbReference type="InterPro" id="IPR029058">
    <property type="entry name" value="AB_hydrolase_fold"/>
</dbReference>
<evidence type="ECO:0000313" key="9">
    <source>
        <dbReference type="EMBL" id="KAK4092900.1"/>
    </source>
</evidence>
<dbReference type="PANTHER" id="PTHR17630">
    <property type="entry name" value="DIENELACTONE HYDROLASE"/>
    <property type="match status" value="1"/>
</dbReference>
<evidence type="ECO:0000313" key="11">
    <source>
        <dbReference type="Proteomes" id="UP000245956"/>
    </source>
</evidence>
<feature type="transmembrane region" description="Helical" evidence="7">
    <location>
        <begin position="425"/>
        <end position="446"/>
    </location>
</feature>
<sequence length="543" mass="59386">MGEAQVTGQYLAKLPGDCCTKGCIHKGNPRGAYETIAGVETYVVHPPPERANGRIVLYFADIFGLYTNGLLVMDSFADAGYLALGLDYFDGDPIWKHQPPSEDSKGQSYDFRDWIDPSFDFHGWVNKHIAFADDAVPRWTAAVKQRYGQADTKYACVGYCFGAPYVCDLLARDDVSAGAIAHPASLKDSHFANIKRPLFLSCAQVDYTFSQESRRKALDILHSGKKTWELQLFTDVEHGFALRSDLDDPYQRYVKDASFRGVVHWFDVWLSHDFCAVDSGRGPNRPPGSQSGAQPRPVGITQATTLSRHLRAVRLRSSASRDAVGGKLEASAVIAGGTGAGDSFCPHRTASPTSIFLPSRATFNVTRPRPRGIEESLFVARLVSRARHRRPQAMCSADIFLGLLAILFPPLPVWVKRGICSADSIINILLCCLGFIPGLFHAWYIIAKFPEPPYEYEALPNDREGGRVTYVYVQSPHGSGCNGQQQQPRPQGGMNYGTQAQNQSQGQQQHGVTGAGEGGSNGGGVPPSYAEVVAGDHKIQSRD</sequence>
<dbReference type="EMBL" id="JAWRVI010000007">
    <property type="protein sequence ID" value="KAK4092900.1"/>
    <property type="molecule type" value="Genomic_DNA"/>
</dbReference>
<dbReference type="SUPFAM" id="SSF53474">
    <property type="entry name" value="alpha/beta-Hydrolases"/>
    <property type="match status" value="1"/>
</dbReference>
<reference evidence="10" key="1">
    <citation type="submission" date="2015-05" db="EMBL/GenBank/DDBJ databases">
        <authorList>
            <person name="Wang D.B."/>
            <person name="Wang M."/>
        </authorList>
    </citation>
    <scope>NUCLEOTIDE SEQUENCE</scope>
    <source>
        <strain evidence="10">36-1</strain>
    </source>
</reference>
<dbReference type="InterPro" id="IPR002925">
    <property type="entry name" value="Dienelactn_hydro"/>
</dbReference>
<proteinExistence type="inferred from homology"/>
<comment type="similarity">
    <text evidence="2">Belongs to the UPF0057 (PMP3) family.</text>
</comment>
<evidence type="ECO:0000256" key="2">
    <source>
        <dbReference type="ARBA" id="ARBA00009530"/>
    </source>
</evidence>
<evidence type="ECO:0000259" key="8">
    <source>
        <dbReference type="Pfam" id="PF01738"/>
    </source>
</evidence>
<gene>
    <name evidence="10" type="ORF">PCL_11574</name>
    <name evidence="9" type="ORF">Purlil1_2825</name>
</gene>
<keyword evidence="4 7" id="KW-1133">Transmembrane helix</keyword>
<name>A0A2U3EAF4_PURLI</name>
<dbReference type="GO" id="GO:0016787">
    <property type="term" value="F:hydrolase activity"/>
    <property type="evidence" value="ECO:0007669"/>
    <property type="project" value="InterPro"/>
</dbReference>
<protein>
    <recommendedName>
        <fullName evidence="8">Dienelactone hydrolase domain-containing protein</fullName>
    </recommendedName>
</protein>
<evidence type="ECO:0000256" key="7">
    <source>
        <dbReference type="SAM" id="Phobius"/>
    </source>
</evidence>
<dbReference type="Proteomes" id="UP001287286">
    <property type="component" value="Unassembled WGS sequence"/>
</dbReference>
<feature type="compositionally biased region" description="Gly residues" evidence="6">
    <location>
        <begin position="513"/>
        <end position="525"/>
    </location>
</feature>
<dbReference type="GO" id="GO:0016020">
    <property type="term" value="C:membrane"/>
    <property type="evidence" value="ECO:0007669"/>
    <property type="project" value="UniProtKB-SubCell"/>
</dbReference>
<feature type="domain" description="Dienelactone hydrolase" evidence="8">
    <location>
        <begin position="40"/>
        <end position="267"/>
    </location>
</feature>
<comment type="caution">
    <text evidence="10">The sequence shown here is derived from an EMBL/GenBank/DDBJ whole genome shotgun (WGS) entry which is preliminary data.</text>
</comment>
<dbReference type="Pfam" id="PF01679">
    <property type="entry name" value="Pmp3"/>
    <property type="match status" value="1"/>
</dbReference>
<reference evidence="9 12" key="4">
    <citation type="journal article" date="2024" name="Microbiol. Resour. Announc.">
        <title>Genome annotations for the ascomycete fungi Trichoderma harzianum, Trichoderma aggressivum, and Purpureocillium lilacinum.</title>
        <authorList>
            <person name="Beijen E.P.W."/>
            <person name="Ohm R.A."/>
        </authorList>
    </citation>
    <scope>NUCLEOTIDE SEQUENCE [LARGE SCALE GENOMIC DNA]</scope>
    <source>
        <strain evidence="9 12">CBS 150709</strain>
    </source>
</reference>
<evidence type="ECO:0000256" key="4">
    <source>
        <dbReference type="ARBA" id="ARBA00022989"/>
    </source>
</evidence>
<feature type="region of interest" description="Disordered" evidence="6">
    <location>
        <begin position="477"/>
        <end position="543"/>
    </location>
</feature>
<evidence type="ECO:0000256" key="3">
    <source>
        <dbReference type="ARBA" id="ARBA00022692"/>
    </source>
</evidence>
<evidence type="ECO:0000256" key="6">
    <source>
        <dbReference type="SAM" id="MobiDB-lite"/>
    </source>
</evidence>
<organism evidence="10 11">
    <name type="scientific">Purpureocillium lilacinum</name>
    <name type="common">Paecilomyces lilacinus</name>
    <dbReference type="NCBI Taxonomy" id="33203"/>
    <lineage>
        <taxon>Eukaryota</taxon>
        <taxon>Fungi</taxon>
        <taxon>Dikarya</taxon>
        <taxon>Ascomycota</taxon>
        <taxon>Pezizomycotina</taxon>
        <taxon>Sordariomycetes</taxon>
        <taxon>Hypocreomycetidae</taxon>
        <taxon>Hypocreales</taxon>
        <taxon>Ophiocordycipitaceae</taxon>
        <taxon>Purpureocillium</taxon>
    </lineage>
</organism>
<dbReference type="AlphaFoldDB" id="A0A2U3EAF4"/>
<feature type="compositionally biased region" description="Low complexity" evidence="6">
    <location>
        <begin position="483"/>
        <end position="512"/>
    </location>
</feature>
<dbReference type="PANTHER" id="PTHR17630:SF44">
    <property type="entry name" value="PROTEIN AIM2"/>
    <property type="match status" value="1"/>
</dbReference>
<accession>A0A2U3EAF4</accession>
<evidence type="ECO:0000313" key="12">
    <source>
        <dbReference type="Proteomes" id="UP001287286"/>
    </source>
</evidence>
<evidence type="ECO:0000313" key="10">
    <source>
        <dbReference type="EMBL" id="PWI71480.1"/>
    </source>
</evidence>
<keyword evidence="3 7" id="KW-0812">Transmembrane</keyword>
<dbReference type="InterPro" id="IPR000612">
    <property type="entry name" value="PMP3"/>
</dbReference>
<evidence type="ECO:0000256" key="1">
    <source>
        <dbReference type="ARBA" id="ARBA00004370"/>
    </source>
</evidence>
<reference evidence="10 11" key="2">
    <citation type="journal article" date="2016" name="Front. Microbiol.">
        <title>Genome and transcriptome sequences reveal the specific parasitism of the nematophagous Purpureocillium lilacinum 36-1.</title>
        <authorList>
            <person name="Xie J."/>
            <person name="Li S."/>
            <person name="Mo C."/>
            <person name="Xiao X."/>
            <person name="Peng D."/>
            <person name="Wang G."/>
            <person name="Xiao Y."/>
        </authorList>
    </citation>
    <scope>NUCLEOTIDE SEQUENCE [LARGE SCALE GENOMIC DNA]</scope>
    <source>
        <strain evidence="10 11">36-1</strain>
    </source>
</reference>
<dbReference type="Proteomes" id="UP000245956">
    <property type="component" value="Unassembled WGS sequence"/>
</dbReference>
<dbReference type="EMBL" id="LCWV01000007">
    <property type="protein sequence ID" value="PWI71480.1"/>
    <property type="molecule type" value="Genomic_DNA"/>
</dbReference>
<dbReference type="Pfam" id="PF01738">
    <property type="entry name" value="DLH"/>
    <property type="match status" value="1"/>
</dbReference>
<comment type="subcellular location">
    <subcellularLocation>
        <location evidence="1">Membrane</location>
    </subcellularLocation>
</comment>